<dbReference type="EMBL" id="BONJ01000020">
    <property type="protein sequence ID" value="GIG15535.1"/>
    <property type="molecule type" value="Genomic_DNA"/>
</dbReference>
<protein>
    <submittedName>
        <fullName evidence="1">Uncharacterized protein</fullName>
    </submittedName>
</protein>
<comment type="caution">
    <text evidence="1">The sequence shown here is derived from an EMBL/GenBank/DDBJ whole genome shotgun (WGS) entry which is preliminary data.</text>
</comment>
<dbReference type="AlphaFoldDB" id="A0A8J3LJB6"/>
<accession>A0A8J3LJB6</accession>
<reference evidence="1" key="1">
    <citation type="submission" date="2021-01" db="EMBL/GenBank/DDBJ databases">
        <title>Whole genome shotgun sequence of Catellatospora methionotrophica NBRC 14553.</title>
        <authorList>
            <person name="Komaki H."/>
            <person name="Tamura T."/>
        </authorList>
    </citation>
    <scope>NUCLEOTIDE SEQUENCE</scope>
    <source>
        <strain evidence="1">NBRC 14553</strain>
    </source>
</reference>
<name>A0A8J3LJB6_9ACTN</name>
<evidence type="ECO:0000313" key="1">
    <source>
        <dbReference type="EMBL" id="GIG15535.1"/>
    </source>
</evidence>
<proteinExistence type="predicted"/>
<organism evidence="1 2">
    <name type="scientific">Catellatospora methionotrophica</name>
    <dbReference type="NCBI Taxonomy" id="121620"/>
    <lineage>
        <taxon>Bacteria</taxon>
        <taxon>Bacillati</taxon>
        <taxon>Actinomycetota</taxon>
        <taxon>Actinomycetes</taxon>
        <taxon>Micromonosporales</taxon>
        <taxon>Micromonosporaceae</taxon>
        <taxon>Catellatospora</taxon>
    </lineage>
</organism>
<dbReference type="Proteomes" id="UP000660339">
    <property type="component" value="Unassembled WGS sequence"/>
</dbReference>
<sequence length="104" mass="11448">MTIYLSQASTRTQVEIAAHALLCADSRLLPEPPARRMRQTTHPDGHVDLEIDGVLVGGTAPVPAVPDEWELWWMRADWTDDGAFEPGAQAAADRLRALVMGEAW</sequence>
<gene>
    <name evidence="1" type="ORF">Cme02nite_38670</name>
</gene>
<evidence type="ECO:0000313" key="2">
    <source>
        <dbReference type="Proteomes" id="UP000660339"/>
    </source>
</evidence>
<keyword evidence="2" id="KW-1185">Reference proteome</keyword>